<protein>
    <submittedName>
        <fullName evidence="3">CYTH domain-containing protein</fullName>
    </submittedName>
</protein>
<feature type="domain" description="CYTH" evidence="2">
    <location>
        <begin position="7"/>
        <end position="92"/>
    </location>
</feature>
<dbReference type="PROSITE" id="PS51707">
    <property type="entry name" value="CYTH"/>
    <property type="match status" value="1"/>
</dbReference>
<dbReference type="STRING" id="634430.SAMN04488241_1148"/>
<feature type="region of interest" description="Disordered" evidence="1">
    <location>
        <begin position="73"/>
        <end position="92"/>
    </location>
</feature>
<keyword evidence="4" id="KW-1185">Reference proteome</keyword>
<evidence type="ECO:0000259" key="2">
    <source>
        <dbReference type="PROSITE" id="PS51707"/>
    </source>
</evidence>
<feature type="compositionally biased region" description="Polar residues" evidence="1">
    <location>
        <begin position="83"/>
        <end position="92"/>
    </location>
</feature>
<sequence length="92" mass="10299">MLHALMADEIELKLDLTREAIDALGAADFWPGEPTVAEQQSIYFDTPDQELFAAGLSLRIRRSGRKRVQTIKAEGTVRPTWQRRGSSDTTPV</sequence>
<evidence type="ECO:0000313" key="3">
    <source>
        <dbReference type="EMBL" id="SFP97223.1"/>
    </source>
</evidence>
<reference evidence="3 4" key="1">
    <citation type="submission" date="2016-10" db="EMBL/GenBank/DDBJ databases">
        <authorList>
            <person name="de Groot N.N."/>
        </authorList>
    </citation>
    <scope>NUCLEOTIDE SEQUENCE [LARGE SCALE GENOMIC DNA]</scope>
    <source>
        <strain evidence="3 4">CGMCC 1.9113</strain>
    </source>
</reference>
<name>A0A1I5UPL5_9SPHN</name>
<gene>
    <name evidence="3" type="ORF">SAMN04488241_1148</name>
</gene>
<dbReference type="SUPFAM" id="SSF55154">
    <property type="entry name" value="CYTH-like phosphatases"/>
    <property type="match status" value="1"/>
</dbReference>
<dbReference type="Proteomes" id="UP000199586">
    <property type="component" value="Unassembled WGS sequence"/>
</dbReference>
<dbReference type="InterPro" id="IPR033469">
    <property type="entry name" value="CYTH-like_dom_sf"/>
</dbReference>
<dbReference type="InterPro" id="IPR023577">
    <property type="entry name" value="CYTH_domain"/>
</dbReference>
<dbReference type="Gene3D" id="2.40.320.10">
    <property type="entry name" value="Hypothetical Protein Pfu-838710-001"/>
    <property type="match status" value="1"/>
</dbReference>
<dbReference type="Pfam" id="PF01928">
    <property type="entry name" value="CYTH"/>
    <property type="match status" value="1"/>
</dbReference>
<organism evidence="3 4">
    <name type="scientific">Sphingomonas rubra</name>
    <dbReference type="NCBI Taxonomy" id="634430"/>
    <lineage>
        <taxon>Bacteria</taxon>
        <taxon>Pseudomonadati</taxon>
        <taxon>Pseudomonadota</taxon>
        <taxon>Alphaproteobacteria</taxon>
        <taxon>Sphingomonadales</taxon>
        <taxon>Sphingomonadaceae</taxon>
        <taxon>Sphingomonas</taxon>
    </lineage>
</organism>
<evidence type="ECO:0000313" key="4">
    <source>
        <dbReference type="Proteomes" id="UP000199586"/>
    </source>
</evidence>
<evidence type="ECO:0000256" key="1">
    <source>
        <dbReference type="SAM" id="MobiDB-lite"/>
    </source>
</evidence>
<proteinExistence type="predicted"/>
<accession>A0A1I5UPL5</accession>
<dbReference type="EMBL" id="FOXP01000014">
    <property type="protein sequence ID" value="SFP97223.1"/>
    <property type="molecule type" value="Genomic_DNA"/>
</dbReference>
<dbReference type="AlphaFoldDB" id="A0A1I5UPL5"/>